<dbReference type="SUPFAM" id="SSF52141">
    <property type="entry name" value="Uracil-DNA glycosylase-like"/>
    <property type="match status" value="1"/>
</dbReference>
<dbReference type="SMART" id="SM00986">
    <property type="entry name" value="UDG"/>
    <property type="match status" value="1"/>
</dbReference>
<evidence type="ECO:0000259" key="1">
    <source>
        <dbReference type="SMART" id="SM00986"/>
    </source>
</evidence>
<sequence length="191" mass="21923">MDNLTKAIMADEANLSYTKRGIFPLYDAPETARIIIVGQAPGIVAQETKLYWNDRSGIRLRDWLGVDNDTFYNSGLFGIIPMDFYYPGKGKSGDLPPREGFAAKWHPPLRELMPEVALTILVGRYAQDFYLGKKVHKTLTETVRHFEDYLPTYFPLVHPSPRNQLWLAKNPWFEQDLLPILQKRVATILAK</sequence>
<protein>
    <recommendedName>
        <fullName evidence="1">Uracil-DNA glycosylase-like domain-containing protein</fullName>
    </recommendedName>
</protein>
<dbReference type="InterPro" id="IPR036895">
    <property type="entry name" value="Uracil-DNA_glycosylase-like_sf"/>
</dbReference>
<dbReference type="InterPro" id="IPR047124">
    <property type="entry name" value="HI_0220.2"/>
</dbReference>
<dbReference type="InterPro" id="IPR005122">
    <property type="entry name" value="Uracil-DNA_glycosylase-like"/>
</dbReference>
<dbReference type="SMART" id="SM00987">
    <property type="entry name" value="UreE_C"/>
    <property type="match status" value="1"/>
</dbReference>
<dbReference type="CDD" id="cd10033">
    <property type="entry name" value="UDG_like"/>
    <property type="match status" value="1"/>
</dbReference>
<organism evidence="2 3">
    <name type="scientific">Streptococcus canis</name>
    <dbReference type="NCBI Taxonomy" id="1329"/>
    <lineage>
        <taxon>Bacteria</taxon>
        <taxon>Bacillati</taxon>
        <taxon>Bacillota</taxon>
        <taxon>Bacilli</taxon>
        <taxon>Lactobacillales</taxon>
        <taxon>Streptococcaceae</taxon>
        <taxon>Streptococcus</taxon>
    </lineage>
</organism>
<name>A0A3P5XNJ8_STRCB</name>
<evidence type="ECO:0000313" key="3">
    <source>
        <dbReference type="Proteomes" id="UP000280759"/>
    </source>
</evidence>
<dbReference type="Gene3D" id="3.40.470.10">
    <property type="entry name" value="Uracil-DNA glycosylase-like domain"/>
    <property type="match status" value="1"/>
</dbReference>
<keyword evidence="3" id="KW-1185">Reference proteome</keyword>
<dbReference type="PANTHER" id="PTHR42160">
    <property type="entry name" value="URACIL-DNA GLYCOSYLASE SUPERFAMILY PROTEIN"/>
    <property type="match status" value="1"/>
</dbReference>
<evidence type="ECO:0000313" key="2">
    <source>
        <dbReference type="EMBL" id="VDC42333.1"/>
    </source>
</evidence>
<dbReference type="Pfam" id="PF03167">
    <property type="entry name" value="UDG"/>
    <property type="match status" value="1"/>
</dbReference>
<dbReference type="Proteomes" id="UP000280759">
    <property type="component" value="Unassembled WGS sequence"/>
</dbReference>
<feature type="domain" description="Uracil-DNA glycosylase-like" evidence="1">
    <location>
        <begin position="25"/>
        <end position="182"/>
    </location>
</feature>
<dbReference type="RefSeq" id="WP_125074068.1">
    <property type="nucleotide sequence ID" value="NZ_CP053792.1"/>
</dbReference>
<dbReference type="EMBL" id="UXEP01000009">
    <property type="protein sequence ID" value="VDC42333.1"/>
    <property type="molecule type" value="Genomic_DNA"/>
</dbReference>
<gene>
    <name evidence="2" type="ORF">FMV2238Y02_07750</name>
</gene>
<dbReference type="AlphaFoldDB" id="A0A3P5XNJ8"/>
<proteinExistence type="predicted"/>
<accession>A0A3P5XNJ8</accession>
<dbReference type="PANTHER" id="PTHR42160:SF1">
    <property type="entry name" value="URACIL-DNA GLYCOSYLASE SUPERFAMILY PROTEIN"/>
    <property type="match status" value="1"/>
</dbReference>
<reference evidence="2 3" key="1">
    <citation type="submission" date="2018-10" db="EMBL/GenBank/DDBJ databases">
        <authorList>
            <consortium name="Molecular Microbiology and Infection Unit (UMMI)"/>
            <person name="Machado M."/>
        </authorList>
    </citation>
    <scope>NUCLEOTIDE SEQUENCE [LARGE SCALE GENOMIC DNA]</scope>
    <source>
        <strain evidence="2">FMV2238.02</strain>
    </source>
</reference>